<gene>
    <name evidence="1" type="ORF">CFP75_37060</name>
</gene>
<dbReference type="AlphaFoldDB" id="A0A229RAV6"/>
<dbReference type="EMBL" id="NMQU01000140">
    <property type="protein sequence ID" value="OXM43787.1"/>
    <property type="molecule type" value="Genomic_DNA"/>
</dbReference>
<proteinExistence type="predicted"/>
<evidence type="ECO:0000313" key="2">
    <source>
        <dbReference type="Proteomes" id="UP000215563"/>
    </source>
</evidence>
<accession>A0A229RAV6</accession>
<dbReference type="Proteomes" id="UP000215563">
    <property type="component" value="Unassembled WGS sequence"/>
</dbReference>
<name>A0A229RAV6_AMYAL</name>
<evidence type="ECO:0000313" key="1">
    <source>
        <dbReference type="EMBL" id="OXM43787.1"/>
    </source>
</evidence>
<keyword evidence="2" id="KW-1185">Reference proteome</keyword>
<protein>
    <submittedName>
        <fullName evidence="1">Uncharacterized protein</fullName>
    </submittedName>
</protein>
<sequence>MTLGDPVSETDLIGPGVAQHFQAPGRQSGWVLCAQPRYQPVAVAEDIWQALREQGCGAPDGDVLGALGFPVGDPAATTVVDQDVTAVPLAGGRWGRGRLVRDPDSGGRDWRWEPDPVVSTTMSAASRNWTGSPNPPQLRARVLAILPFADADTSRITPDRLAEVLPRVPSSALAEFVTNLSRRRGSKLPWGVWRAGGNGNASDRLSHTFEITGPDGELALSAEMMMTLPPASRSSAVITCTEVRVENFGAWDKAIGYPEQDLRWPMDELIEFFVAAWDIATDLLPQLIDGVTNGASTRFHWAGVPQVELSIGVESRHDQQATYQLVLADVLDLAALGPTDRPDQLTELFVSVSSVPGMDAESRRRLIRLALVEMAHRFGFMQVRENTF</sequence>
<comment type="caution">
    <text evidence="1">The sequence shown here is derived from an EMBL/GenBank/DDBJ whole genome shotgun (WGS) entry which is preliminary data.</text>
</comment>
<reference evidence="1 2" key="1">
    <citation type="submission" date="2017-07" db="EMBL/GenBank/DDBJ databases">
        <title>Amycolatopsis alba DSM 44262 Genome sequencing and assembly.</title>
        <authorList>
            <person name="Kaur N."/>
            <person name="Mayilraj S."/>
        </authorList>
    </citation>
    <scope>NUCLEOTIDE SEQUENCE [LARGE SCALE GENOMIC DNA]</scope>
    <source>
        <strain evidence="1 2">DSM 44262</strain>
    </source>
</reference>
<organism evidence="1 2">
    <name type="scientific">Amycolatopsis alba DSM 44262</name>
    <dbReference type="NCBI Taxonomy" id="1125972"/>
    <lineage>
        <taxon>Bacteria</taxon>
        <taxon>Bacillati</taxon>
        <taxon>Actinomycetota</taxon>
        <taxon>Actinomycetes</taxon>
        <taxon>Pseudonocardiales</taxon>
        <taxon>Pseudonocardiaceae</taxon>
        <taxon>Amycolatopsis</taxon>
    </lineage>
</organism>